<keyword evidence="2" id="KW-0378">Hydrolase</keyword>
<dbReference type="PANTHER" id="PTHR12121:SF36">
    <property type="entry name" value="ENDONUCLEASE_EXONUCLEASE_PHOSPHATASE DOMAIN-CONTAINING PROTEIN"/>
    <property type="match status" value="1"/>
</dbReference>
<dbReference type="SUPFAM" id="SSF56219">
    <property type="entry name" value="DNase I-like"/>
    <property type="match status" value="1"/>
</dbReference>
<dbReference type="Gene3D" id="3.60.10.10">
    <property type="entry name" value="Endonuclease/exonuclease/phosphatase"/>
    <property type="match status" value="1"/>
</dbReference>
<dbReference type="CDD" id="cd09083">
    <property type="entry name" value="EEP-1"/>
    <property type="match status" value="1"/>
</dbReference>
<keyword evidence="2" id="KW-0540">Nuclease</keyword>
<sequence>MNTILKKAMRVMRLFPALFLVISLHSIQAQSMRIMSYNIRYKNAADSINGWEYRKENVAALIRYHKADLLGVQEAQPDQMADLEKLLPEFSWYGVPRVSGKSGEFTAVFYRKERYKLISSGTFWYSETPNVKESKSWDAFYPRTASWCKFTDKKSKKTFFFFNTHLDHHGVLAREKSAEVLLAQMDSIAEKLPVLVTGDFNAGPASAAYKTLTEGKKLLDTYDISATPHYGPVNTSSGFDVKKEPIRSRIDYIFVNAKVKVLEHATLSDQQEGRYYSDHLPVIAEIELIK</sequence>
<dbReference type="InterPro" id="IPR005135">
    <property type="entry name" value="Endo/exonuclease/phosphatase"/>
</dbReference>
<keyword evidence="3" id="KW-1185">Reference proteome</keyword>
<dbReference type="Pfam" id="PF03372">
    <property type="entry name" value="Exo_endo_phos"/>
    <property type="match status" value="1"/>
</dbReference>
<feature type="domain" description="Endonuclease/exonuclease/phosphatase" evidence="1">
    <location>
        <begin position="35"/>
        <end position="279"/>
    </location>
</feature>
<accession>A0A5R9KBS4</accession>
<keyword evidence="2" id="KW-0255">Endonuclease</keyword>
<reference evidence="2 3" key="1">
    <citation type="submission" date="2019-05" db="EMBL/GenBank/DDBJ databases">
        <authorList>
            <person name="Qu J.-H."/>
        </authorList>
    </citation>
    <scope>NUCLEOTIDE SEQUENCE [LARGE SCALE GENOMIC DNA]</scope>
    <source>
        <strain evidence="2 3">Z12</strain>
    </source>
</reference>
<evidence type="ECO:0000313" key="2">
    <source>
        <dbReference type="EMBL" id="TLU92202.1"/>
    </source>
</evidence>
<dbReference type="AlphaFoldDB" id="A0A5R9KBS4"/>
<dbReference type="Proteomes" id="UP000309788">
    <property type="component" value="Unassembled WGS sequence"/>
</dbReference>
<protein>
    <submittedName>
        <fullName evidence="2">Endonuclease/exonuclease/phosphatase family protein</fullName>
    </submittedName>
</protein>
<comment type="caution">
    <text evidence="2">The sequence shown here is derived from an EMBL/GenBank/DDBJ whole genome shotgun (WGS) entry which is preliminary data.</text>
</comment>
<gene>
    <name evidence="2" type="ORF">FEM55_15785</name>
</gene>
<evidence type="ECO:0000259" key="1">
    <source>
        <dbReference type="Pfam" id="PF03372"/>
    </source>
</evidence>
<dbReference type="InterPro" id="IPR036691">
    <property type="entry name" value="Endo/exonu/phosph_ase_sf"/>
</dbReference>
<dbReference type="OrthoDB" id="9793162at2"/>
<dbReference type="InterPro" id="IPR050410">
    <property type="entry name" value="CCR4/nocturin_mRNA_transcr"/>
</dbReference>
<dbReference type="EMBL" id="VCEI01000025">
    <property type="protein sequence ID" value="TLU92202.1"/>
    <property type="molecule type" value="Genomic_DNA"/>
</dbReference>
<dbReference type="GO" id="GO:0004519">
    <property type="term" value="F:endonuclease activity"/>
    <property type="evidence" value="ECO:0007669"/>
    <property type="project" value="UniProtKB-KW"/>
</dbReference>
<organism evidence="2 3">
    <name type="scientific">Dyadobacter sediminis</name>
    <dbReference type="NCBI Taxonomy" id="1493691"/>
    <lineage>
        <taxon>Bacteria</taxon>
        <taxon>Pseudomonadati</taxon>
        <taxon>Bacteroidota</taxon>
        <taxon>Cytophagia</taxon>
        <taxon>Cytophagales</taxon>
        <taxon>Spirosomataceae</taxon>
        <taxon>Dyadobacter</taxon>
    </lineage>
</organism>
<dbReference type="GO" id="GO:0000175">
    <property type="term" value="F:3'-5'-RNA exonuclease activity"/>
    <property type="evidence" value="ECO:0007669"/>
    <property type="project" value="TreeGrafter"/>
</dbReference>
<dbReference type="RefSeq" id="WP_138282311.1">
    <property type="nucleotide sequence ID" value="NZ_BMGE01000003.1"/>
</dbReference>
<keyword evidence="2" id="KW-0269">Exonuclease</keyword>
<name>A0A5R9KBS4_9BACT</name>
<proteinExistence type="predicted"/>
<evidence type="ECO:0000313" key="3">
    <source>
        <dbReference type="Proteomes" id="UP000309788"/>
    </source>
</evidence>
<dbReference type="PANTHER" id="PTHR12121">
    <property type="entry name" value="CARBON CATABOLITE REPRESSOR PROTEIN 4"/>
    <property type="match status" value="1"/>
</dbReference>